<dbReference type="eggNOG" id="ENOG502S4M0">
    <property type="taxonomic scope" value="Eukaryota"/>
</dbReference>
<accession>C4QZW9</accession>
<dbReference type="HOGENOM" id="CLU_395404_0_0_1"/>
<dbReference type="Gene3D" id="1.25.40.10">
    <property type="entry name" value="Tetratricopeptide repeat domain"/>
    <property type="match status" value="1"/>
</dbReference>
<dbReference type="Proteomes" id="UP000000314">
    <property type="component" value="Chromosome 2"/>
</dbReference>
<keyword evidence="3" id="KW-1185">Reference proteome</keyword>
<dbReference type="InParanoid" id="C4QZW9"/>
<proteinExistence type="predicted"/>
<feature type="region of interest" description="Disordered" evidence="1">
    <location>
        <begin position="164"/>
        <end position="195"/>
    </location>
</feature>
<dbReference type="InterPro" id="IPR011990">
    <property type="entry name" value="TPR-like_helical_dom_sf"/>
</dbReference>
<dbReference type="EMBL" id="FN392320">
    <property type="protein sequence ID" value="CAY68793.1"/>
    <property type="molecule type" value="Genomic_DNA"/>
</dbReference>
<dbReference type="STRING" id="644223.C4QZW9"/>
<gene>
    <name evidence="2" type="ordered locus">PAS_chr2-1_0185</name>
</gene>
<dbReference type="OrthoDB" id="185373at2759"/>
<sequence length="697" mass="80100">MVFKTLASLSKQANKTAGYGIYHHPFFEPSYTKTQNICGFDNVIHNDNKTSQNKTKYVAAVSTTANNLIIIDQKNGDPNDTKSRKLLIKKSTHKVSKNGHVSISVTQIDKAFSKLSIRKSNSALIRTFTISNNSLKHLESCKRFYSTDRAARLLDELNMNEETNKLEQGKKSAQIEELEETAEPQQEEQSSTSGMEDEIRMIHSFVSQKRYNEVFALYLRAKAKEIKLDRSVYTMVLRAITKRETNETVEEKLTHLLNVYSDLLTSNIKPNKDIYELVIGSLLAGATKQTYEFTTGQDFLKIAIELLIITKDYNASFAPQLYRDLLTSLNMYKFNFGITNNDLQNMCGSIINEPIYYMGLIKLCQLSQDSKGAIELYHTYQSQCNENKSLVNHQFEVYSVLLQTLIGCHEKDMATKFLNNIIEEVRVKSGMSYQIKMLLSSYLIGLANINQIKECETMLATINQISWLPDVSVKSLLFAVKKCLDNNQPELAWKFWNFAVTRSDFDSDQALKSEQLLDEYVGTDVYNMLVVSLISSRDTNHIVKFCKEMIIKSSIRLEVQPLLSLIKYLRAYHLDTVLLNVVVNQGNKSANLNQYLSIVIDSLPVPMVSQLMNTNFFKKCCEDYRLVKDNIYGIMKAFKLMEDNNWQQQQTQDTTIMKKFRYYKKVISYELNEISNHYVEIPEELEQFKQYLAVGSN</sequence>
<dbReference type="GeneID" id="8198567"/>
<protein>
    <submittedName>
        <fullName evidence="2">Protein subunit of mitochondrial RNase P, has roles in nuclear transcription, cytoplasmic and mitoch</fullName>
    </submittedName>
</protein>
<dbReference type="KEGG" id="ppa:PAS_chr2-1_0185"/>
<dbReference type="InterPro" id="IPR013888">
    <property type="entry name" value="RNase_P_Rpm2_mt"/>
</dbReference>
<dbReference type="AlphaFoldDB" id="C4QZW9"/>
<feature type="compositionally biased region" description="Acidic residues" evidence="1">
    <location>
        <begin position="176"/>
        <end position="186"/>
    </location>
</feature>
<organism evidence="2 3">
    <name type="scientific">Komagataella phaffii (strain GS115 / ATCC 20864)</name>
    <name type="common">Yeast</name>
    <name type="synonym">Pichia pastoris</name>
    <dbReference type="NCBI Taxonomy" id="644223"/>
    <lineage>
        <taxon>Eukaryota</taxon>
        <taxon>Fungi</taxon>
        <taxon>Dikarya</taxon>
        <taxon>Ascomycota</taxon>
        <taxon>Saccharomycotina</taxon>
        <taxon>Pichiomycetes</taxon>
        <taxon>Pichiales</taxon>
        <taxon>Pichiaceae</taxon>
        <taxon>Komagataella</taxon>
    </lineage>
</organism>
<name>C4QZW9_KOMPG</name>
<evidence type="ECO:0000313" key="2">
    <source>
        <dbReference type="EMBL" id="CAY68793.1"/>
    </source>
</evidence>
<evidence type="ECO:0000256" key="1">
    <source>
        <dbReference type="SAM" id="MobiDB-lite"/>
    </source>
</evidence>
<feature type="compositionally biased region" description="Basic and acidic residues" evidence="1">
    <location>
        <begin position="164"/>
        <end position="174"/>
    </location>
</feature>
<dbReference type="OMA" id="IDWIPEF"/>
<dbReference type="RefSeq" id="XP_002491073.1">
    <property type="nucleotide sequence ID" value="XM_002491028.1"/>
</dbReference>
<reference evidence="2 3" key="1">
    <citation type="journal article" date="2009" name="Nat. Biotechnol.">
        <title>Genome sequence of the recombinant protein production host Pichia pastoris.</title>
        <authorList>
            <person name="De Schutter K."/>
            <person name="Lin Y.C."/>
            <person name="Tiels P."/>
            <person name="Van Hecke A."/>
            <person name="Glinka S."/>
            <person name="Weber-Lehmann J."/>
            <person name="Rouze P."/>
            <person name="Van de Peer Y."/>
            <person name="Callewaert N."/>
        </authorList>
    </citation>
    <scope>NUCLEOTIDE SEQUENCE [LARGE SCALE GENOMIC DNA]</scope>
    <source>
        <strain evidence="3">GS115 / ATCC 20864</strain>
    </source>
</reference>
<dbReference type="Pfam" id="PF08579">
    <property type="entry name" value="RPM2"/>
    <property type="match status" value="1"/>
</dbReference>
<evidence type="ECO:0000313" key="3">
    <source>
        <dbReference type="Proteomes" id="UP000000314"/>
    </source>
</evidence>